<dbReference type="SUPFAM" id="SSF53681">
    <property type="entry name" value="Aspartate/glutamate racemase"/>
    <property type="match status" value="2"/>
</dbReference>
<proteinExistence type="inferred from homology"/>
<dbReference type="OrthoDB" id="9803739at2"/>
<sequence length="229" mass="24155">MRLIGMLGGMSWESTAEYYRLANELVRERLGGLASARVLIHSVDFSEVERMQASGDWAAAGALLADAAAGLEAGGAELLLLCTNTMHKVAEPIVAATTIPLLHIADVTAGAVRAAGLSRVGLLATGYTMEQGFLRDRLARHGLTVLVPASEDRSLVHRVIYDELCLGIVTEESRQAYRGVIDRLVGAGAEGIILGCTEIELLIGQADSPVPVFPTTRLHVEAAVAASLA</sequence>
<evidence type="ECO:0000256" key="1">
    <source>
        <dbReference type="ARBA" id="ARBA00007847"/>
    </source>
</evidence>
<comment type="similarity">
    <text evidence="1">Belongs to the aspartate/glutamate racemases family.</text>
</comment>
<evidence type="ECO:0000313" key="3">
    <source>
        <dbReference type="EMBL" id="EWT00131.1"/>
    </source>
</evidence>
<dbReference type="RefSeq" id="WP_034809143.1">
    <property type="nucleotide sequence ID" value="NZ_AWSA01000054.1"/>
</dbReference>
<dbReference type="eggNOG" id="COG1794">
    <property type="taxonomic scope" value="Bacteria"/>
</dbReference>
<dbReference type="EMBL" id="AWSA01000054">
    <property type="protein sequence ID" value="EWT00131.1"/>
    <property type="molecule type" value="Genomic_DNA"/>
</dbReference>
<keyword evidence="2" id="KW-0413">Isomerase</keyword>
<gene>
    <name evidence="3" type="ORF">N865_18200</name>
</gene>
<dbReference type="NCBIfam" id="TIGR00035">
    <property type="entry name" value="asp_race"/>
    <property type="match status" value="1"/>
</dbReference>
<dbReference type="PANTHER" id="PTHR21198">
    <property type="entry name" value="GLUTAMATE RACEMASE"/>
    <property type="match status" value="1"/>
</dbReference>
<dbReference type="PANTHER" id="PTHR21198:SF7">
    <property type="entry name" value="ASPARTATE-GLUTAMATE RACEMASE FAMILY"/>
    <property type="match status" value="1"/>
</dbReference>
<dbReference type="InterPro" id="IPR015942">
    <property type="entry name" value="Asp/Glu/hydantoin_racemase"/>
</dbReference>
<dbReference type="AlphaFoldDB" id="W9G205"/>
<organism evidence="3 4">
    <name type="scientific">Intrasporangium oryzae NRRL B-24470</name>
    <dbReference type="NCBI Taxonomy" id="1386089"/>
    <lineage>
        <taxon>Bacteria</taxon>
        <taxon>Bacillati</taxon>
        <taxon>Actinomycetota</taxon>
        <taxon>Actinomycetes</taxon>
        <taxon>Micrococcales</taxon>
        <taxon>Intrasporangiaceae</taxon>
        <taxon>Intrasporangium</taxon>
    </lineage>
</organism>
<accession>W9G205</accession>
<dbReference type="Proteomes" id="UP000019489">
    <property type="component" value="Unassembled WGS sequence"/>
</dbReference>
<dbReference type="STRING" id="1386089.N865_18200"/>
<protein>
    <submittedName>
        <fullName evidence="3">Racemase</fullName>
    </submittedName>
</protein>
<keyword evidence="4" id="KW-1185">Reference proteome</keyword>
<reference evidence="3 4" key="1">
    <citation type="submission" date="2013-08" db="EMBL/GenBank/DDBJ databases">
        <title>Intrasporangium oryzae NRRL B-24470.</title>
        <authorList>
            <person name="Liu H."/>
            <person name="Wang G."/>
        </authorList>
    </citation>
    <scope>NUCLEOTIDE SEQUENCE [LARGE SCALE GENOMIC DNA]</scope>
    <source>
        <strain evidence="3 4">NRRL B-24470</strain>
    </source>
</reference>
<evidence type="ECO:0000256" key="2">
    <source>
        <dbReference type="ARBA" id="ARBA00023235"/>
    </source>
</evidence>
<dbReference type="Gene3D" id="3.40.50.1860">
    <property type="match status" value="2"/>
</dbReference>
<dbReference type="Pfam" id="PF01177">
    <property type="entry name" value="Asp_Glu_race"/>
    <property type="match status" value="1"/>
</dbReference>
<dbReference type="PATRIC" id="fig|1386089.3.peg.3671"/>
<name>W9G205_9MICO</name>
<dbReference type="GO" id="GO:0047661">
    <property type="term" value="F:amino-acid racemase activity"/>
    <property type="evidence" value="ECO:0007669"/>
    <property type="project" value="InterPro"/>
</dbReference>
<dbReference type="InterPro" id="IPR001920">
    <property type="entry name" value="Asp/Glu_race"/>
</dbReference>
<dbReference type="InterPro" id="IPR004380">
    <property type="entry name" value="Asp_race"/>
</dbReference>
<evidence type="ECO:0000313" key="4">
    <source>
        <dbReference type="Proteomes" id="UP000019489"/>
    </source>
</evidence>
<comment type="caution">
    <text evidence="3">The sequence shown here is derived from an EMBL/GenBank/DDBJ whole genome shotgun (WGS) entry which is preliminary data.</text>
</comment>